<protein>
    <submittedName>
        <fullName evidence="1">Uncharacterized protein</fullName>
    </submittedName>
</protein>
<comment type="caution">
    <text evidence="1">The sequence shown here is derived from an EMBL/GenBank/DDBJ whole genome shotgun (WGS) entry which is preliminary data.</text>
</comment>
<gene>
    <name evidence="1" type="ORF">S01H1_04394</name>
</gene>
<sequence>MKKCIVRGREYNDISYIPIGHINLEFVLLHIDDVLRWFGGNNDLKFQYDDGLIKREDIKNIKNIKTKNDALINSRHNSDFVRRCCKHIMEGI</sequence>
<accession>X0U6M8</accession>
<evidence type="ECO:0000313" key="1">
    <source>
        <dbReference type="EMBL" id="GAF84165.1"/>
    </source>
</evidence>
<name>X0U6M8_9ZZZZ</name>
<organism evidence="1">
    <name type="scientific">marine sediment metagenome</name>
    <dbReference type="NCBI Taxonomy" id="412755"/>
    <lineage>
        <taxon>unclassified sequences</taxon>
        <taxon>metagenomes</taxon>
        <taxon>ecological metagenomes</taxon>
    </lineage>
</organism>
<proteinExistence type="predicted"/>
<dbReference type="EMBL" id="BARS01002320">
    <property type="protein sequence ID" value="GAF84165.1"/>
    <property type="molecule type" value="Genomic_DNA"/>
</dbReference>
<reference evidence="1" key="1">
    <citation type="journal article" date="2014" name="Front. Microbiol.">
        <title>High frequency of phylogenetically diverse reductive dehalogenase-homologous genes in deep subseafloor sedimentary metagenomes.</title>
        <authorList>
            <person name="Kawai M."/>
            <person name="Futagami T."/>
            <person name="Toyoda A."/>
            <person name="Takaki Y."/>
            <person name="Nishi S."/>
            <person name="Hori S."/>
            <person name="Arai W."/>
            <person name="Tsubouchi T."/>
            <person name="Morono Y."/>
            <person name="Uchiyama I."/>
            <person name="Ito T."/>
            <person name="Fujiyama A."/>
            <person name="Inagaki F."/>
            <person name="Takami H."/>
        </authorList>
    </citation>
    <scope>NUCLEOTIDE SEQUENCE</scope>
    <source>
        <strain evidence="1">Expedition CK06-06</strain>
    </source>
</reference>
<dbReference type="AlphaFoldDB" id="X0U6M8"/>